<evidence type="ECO:0000313" key="1">
    <source>
        <dbReference type="EMBL" id="KAH9828801.1"/>
    </source>
</evidence>
<reference evidence="1 3" key="1">
    <citation type="journal article" date="2021" name="Environ. Microbiol.">
        <title>Gene family expansions and transcriptome signatures uncover fungal adaptations to wood decay.</title>
        <authorList>
            <person name="Hage H."/>
            <person name="Miyauchi S."/>
            <person name="Viragh M."/>
            <person name="Drula E."/>
            <person name="Min B."/>
            <person name="Chaduli D."/>
            <person name="Navarro D."/>
            <person name="Favel A."/>
            <person name="Norest M."/>
            <person name="Lesage-Meessen L."/>
            <person name="Balint B."/>
            <person name="Merenyi Z."/>
            <person name="de Eugenio L."/>
            <person name="Morin E."/>
            <person name="Martinez A.T."/>
            <person name="Baldrian P."/>
            <person name="Stursova M."/>
            <person name="Martinez M.J."/>
            <person name="Novotny C."/>
            <person name="Magnuson J.K."/>
            <person name="Spatafora J.W."/>
            <person name="Maurice S."/>
            <person name="Pangilinan J."/>
            <person name="Andreopoulos W."/>
            <person name="LaButti K."/>
            <person name="Hundley H."/>
            <person name="Na H."/>
            <person name="Kuo A."/>
            <person name="Barry K."/>
            <person name="Lipzen A."/>
            <person name="Henrissat B."/>
            <person name="Riley R."/>
            <person name="Ahrendt S."/>
            <person name="Nagy L.G."/>
            <person name="Grigoriev I.V."/>
            <person name="Martin F."/>
            <person name="Rosso M.N."/>
        </authorList>
    </citation>
    <scope>NUCLEOTIDE SEQUENCE [LARGE SCALE GENOMIC DNA]</scope>
    <source>
        <strain evidence="1 3">CIRM-BRFM 1785</strain>
    </source>
</reference>
<organism evidence="1 3">
    <name type="scientific">Rhodofomes roseus</name>
    <dbReference type="NCBI Taxonomy" id="34475"/>
    <lineage>
        <taxon>Eukaryota</taxon>
        <taxon>Fungi</taxon>
        <taxon>Dikarya</taxon>
        <taxon>Basidiomycota</taxon>
        <taxon>Agaricomycotina</taxon>
        <taxon>Agaricomycetes</taxon>
        <taxon>Polyporales</taxon>
        <taxon>Rhodofomes</taxon>
    </lineage>
</organism>
<feature type="non-terminal residue" evidence="1">
    <location>
        <position position="106"/>
    </location>
</feature>
<gene>
    <name evidence="2" type="ORF">C8Q71DRAFT_717899</name>
    <name evidence="1" type="ORF">C8Q71DRAFT_719001</name>
</gene>
<evidence type="ECO:0000313" key="2">
    <source>
        <dbReference type="EMBL" id="KAH9829723.1"/>
    </source>
</evidence>
<proteinExistence type="predicted"/>
<dbReference type="Proteomes" id="UP000814176">
    <property type="component" value="Unassembled WGS sequence"/>
</dbReference>
<name>A0ABQ8JXR4_9APHY</name>
<accession>A0ABQ8JXR4</accession>
<sequence>MFSCFLAAAWHTAKQALPAFLLAALLTVSALHTLSGLSRDAANLVLAALRALLYGAFVACNAASAPRGQHPLTADQHGILDSIPRDVRTVLRTLNLEPEVTRYAAC</sequence>
<dbReference type="RefSeq" id="XP_047773166.1">
    <property type="nucleotide sequence ID" value="XM_047921199.1"/>
</dbReference>
<keyword evidence="3" id="KW-1185">Reference proteome</keyword>
<evidence type="ECO:0000313" key="3">
    <source>
        <dbReference type="Proteomes" id="UP000814176"/>
    </source>
</evidence>
<comment type="caution">
    <text evidence="1">The sequence shown here is derived from an EMBL/GenBank/DDBJ whole genome shotgun (WGS) entry which is preliminary data.</text>
</comment>
<dbReference type="EMBL" id="JADCUA010000047">
    <property type="protein sequence ID" value="KAH9828801.1"/>
    <property type="molecule type" value="Genomic_DNA"/>
</dbReference>
<protein>
    <submittedName>
        <fullName evidence="1">Uncharacterized protein</fullName>
    </submittedName>
</protein>
<dbReference type="GeneID" id="72001931"/>
<dbReference type="EMBL" id="JADCUA010000036">
    <property type="protein sequence ID" value="KAH9829723.1"/>
    <property type="molecule type" value="Genomic_DNA"/>
</dbReference>